<dbReference type="Pfam" id="PF07238">
    <property type="entry name" value="PilZ"/>
    <property type="match status" value="1"/>
</dbReference>
<dbReference type="EMBL" id="CP077683">
    <property type="protein sequence ID" value="QXE89656.1"/>
    <property type="molecule type" value="Genomic_DNA"/>
</dbReference>
<dbReference type="Proteomes" id="UP000683559">
    <property type="component" value="Chromosome"/>
</dbReference>
<proteinExistence type="predicted"/>
<dbReference type="InterPro" id="IPR009875">
    <property type="entry name" value="PilZ_domain"/>
</dbReference>
<protein>
    <submittedName>
        <fullName evidence="2">PilZ domain-containing protein</fullName>
    </submittedName>
</protein>
<reference evidence="2 3" key="1">
    <citation type="submission" date="2021-06" db="EMBL/GenBank/DDBJ databases">
        <title>Gemonas diversity in paddy soil.</title>
        <authorList>
            <person name="Liu G."/>
        </authorList>
    </citation>
    <scope>NUCLEOTIDE SEQUENCE [LARGE SCALE GENOMIC DNA]</scope>
    <source>
        <strain evidence="2 3">RG2</strain>
    </source>
</reference>
<dbReference type="RefSeq" id="WP_217286329.1">
    <property type="nucleotide sequence ID" value="NZ_CP077683.1"/>
</dbReference>
<sequence>MEPNFYRTMVKASTEADCAEILGGFRDLVKRGPGVGVKLLNYYKGLPISYPATLVEVSGEILELDVHPQQAVALGISGRTCIKCGTFAHTLLAEVKDADVRRMMASLHNFSYVDLMVEQRASLRLELEPPADAEITIAGRKVAAKALDVSLGGFSALSSERSLLEKGDEVLLKVMIPNLLHNTVTPLELPATVVELAEADGGELCRFSIGSDPQIEGVLSRFIFQRQVDLIRELKEMSG</sequence>
<evidence type="ECO:0000259" key="1">
    <source>
        <dbReference type="Pfam" id="PF07238"/>
    </source>
</evidence>
<feature type="domain" description="PilZ" evidence="1">
    <location>
        <begin position="118"/>
        <end position="225"/>
    </location>
</feature>
<evidence type="ECO:0000313" key="2">
    <source>
        <dbReference type="EMBL" id="QXE89656.1"/>
    </source>
</evidence>
<name>A0ABX8LFJ8_9BACT</name>
<evidence type="ECO:0000313" key="3">
    <source>
        <dbReference type="Proteomes" id="UP000683559"/>
    </source>
</evidence>
<accession>A0ABX8LFJ8</accession>
<gene>
    <name evidence="2" type="ORF">KP001_14565</name>
</gene>
<organism evidence="2 3">
    <name type="scientific">Geomonas subterranea</name>
    <dbReference type="NCBI Taxonomy" id="2847989"/>
    <lineage>
        <taxon>Bacteria</taxon>
        <taxon>Pseudomonadati</taxon>
        <taxon>Thermodesulfobacteriota</taxon>
        <taxon>Desulfuromonadia</taxon>
        <taxon>Geobacterales</taxon>
        <taxon>Geobacteraceae</taxon>
        <taxon>Geomonas</taxon>
    </lineage>
</organism>
<keyword evidence="3" id="KW-1185">Reference proteome</keyword>